<gene>
    <name evidence="1" type="ORF">BJ212DRAFT_1377906</name>
</gene>
<protein>
    <submittedName>
        <fullName evidence="1">Uncharacterized protein</fullName>
    </submittedName>
</protein>
<organism evidence="1 2">
    <name type="scientific">Suillus subaureus</name>
    <dbReference type="NCBI Taxonomy" id="48587"/>
    <lineage>
        <taxon>Eukaryota</taxon>
        <taxon>Fungi</taxon>
        <taxon>Dikarya</taxon>
        <taxon>Basidiomycota</taxon>
        <taxon>Agaricomycotina</taxon>
        <taxon>Agaricomycetes</taxon>
        <taxon>Agaricomycetidae</taxon>
        <taxon>Boletales</taxon>
        <taxon>Suillineae</taxon>
        <taxon>Suillaceae</taxon>
        <taxon>Suillus</taxon>
    </lineage>
</organism>
<dbReference type="GeneID" id="64630555"/>
<dbReference type="EMBL" id="JABBWG010000032">
    <property type="protein sequence ID" value="KAG1810648.1"/>
    <property type="molecule type" value="Genomic_DNA"/>
</dbReference>
<proteinExistence type="predicted"/>
<evidence type="ECO:0000313" key="2">
    <source>
        <dbReference type="Proteomes" id="UP000807769"/>
    </source>
</evidence>
<dbReference type="Proteomes" id="UP000807769">
    <property type="component" value="Unassembled WGS sequence"/>
</dbReference>
<dbReference type="RefSeq" id="XP_041189544.1">
    <property type="nucleotide sequence ID" value="XM_041336538.1"/>
</dbReference>
<accession>A0A9P7E476</accession>
<dbReference type="AlphaFoldDB" id="A0A9P7E476"/>
<comment type="caution">
    <text evidence="1">The sequence shown here is derived from an EMBL/GenBank/DDBJ whole genome shotgun (WGS) entry which is preliminary data.</text>
</comment>
<evidence type="ECO:0000313" key="1">
    <source>
        <dbReference type="EMBL" id="KAG1810648.1"/>
    </source>
</evidence>
<name>A0A9P7E476_9AGAM</name>
<sequence>MTCQRNRLPVDQSSSPVAWHNGGVLPTTLGDFVSLQNISSETLSCVRGDLLPLGTHSYIDRLQGTLAIIIAPPRELAK</sequence>
<keyword evidence="2" id="KW-1185">Reference proteome</keyword>
<reference evidence="1" key="1">
    <citation type="journal article" date="2020" name="New Phytol.">
        <title>Comparative genomics reveals dynamic genome evolution in host specialist ectomycorrhizal fungi.</title>
        <authorList>
            <person name="Lofgren L.A."/>
            <person name="Nguyen N.H."/>
            <person name="Vilgalys R."/>
            <person name="Ruytinx J."/>
            <person name="Liao H.L."/>
            <person name="Branco S."/>
            <person name="Kuo A."/>
            <person name="LaButti K."/>
            <person name="Lipzen A."/>
            <person name="Andreopoulos W."/>
            <person name="Pangilinan J."/>
            <person name="Riley R."/>
            <person name="Hundley H."/>
            <person name="Na H."/>
            <person name="Barry K."/>
            <person name="Grigoriev I.V."/>
            <person name="Stajich J.E."/>
            <person name="Kennedy P.G."/>
        </authorList>
    </citation>
    <scope>NUCLEOTIDE SEQUENCE</scope>
    <source>
        <strain evidence="1">MN1</strain>
    </source>
</reference>